<dbReference type="SMART" id="SM00245">
    <property type="entry name" value="TSPc"/>
    <property type="match status" value="1"/>
</dbReference>
<dbReference type="Gene3D" id="3.90.226.10">
    <property type="entry name" value="2-enoyl-CoA Hydratase, Chain A, domain 1"/>
    <property type="match status" value="1"/>
</dbReference>
<dbReference type="GO" id="GO:0008236">
    <property type="term" value="F:serine-type peptidase activity"/>
    <property type="evidence" value="ECO:0007669"/>
    <property type="project" value="UniProtKB-KW"/>
</dbReference>
<keyword evidence="4" id="KW-0720">Serine protease</keyword>
<dbReference type="InterPro" id="IPR041489">
    <property type="entry name" value="PDZ_6"/>
</dbReference>
<feature type="chain" id="PRO_5005286033" evidence="6">
    <location>
        <begin position="32"/>
        <end position="403"/>
    </location>
</feature>
<evidence type="ECO:0000256" key="3">
    <source>
        <dbReference type="ARBA" id="ARBA00022801"/>
    </source>
</evidence>
<dbReference type="Gene3D" id="3.30.750.44">
    <property type="match status" value="1"/>
</dbReference>
<protein>
    <submittedName>
        <fullName evidence="8">Peptidase S41</fullName>
    </submittedName>
</protein>
<dbReference type="Gene3D" id="2.30.42.10">
    <property type="match status" value="1"/>
</dbReference>
<organism evidence="8 9">
    <name type="scientific">Streptomyces roseus</name>
    <dbReference type="NCBI Taxonomy" id="66430"/>
    <lineage>
        <taxon>Bacteria</taxon>
        <taxon>Bacillati</taxon>
        <taxon>Actinomycetota</taxon>
        <taxon>Actinomycetes</taxon>
        <taxon>Kitasatosporales</taxon>
        <taxon>Streptomycetaceae</taxon>
        <taxon>Streptomyces</taxon>
    </lineage>
</organism>
<keyword evidence="3" id="KW-0378">Hydrolase</keyword>
<evidence type="ECO:0000313" key="9">
    <source>
        <dbReference type="Proteomes" id="UP000035932"/>
    </source>
</evidence>
<dbReference type="STRING" id="66430.ACS04_10010"/>
<name>A0A0J7ALB7_9ACTN</name>
<evidence type="ECO:0000313" key="8">
    <source>
        <dbReference type="EMBL" id="KMO97951.1"/>
    </source>
</evidence>
<keyword evidence="9" id="KW-1185">Reference proteome</keyword>
<keyword evidence="6" id="KW-0732">Signal</keyword>
<dbReference type="InterPro" id="IPR029045">
    <property type="entry name" value="ClpP/crotonase-like_dom_sf"/>
</dbReference>
<dbReference type="GO" id="GO:0006508">
    <property type="term" value="P:proteolysis"/>
    <property type="evidence" value="ECO:0007669"/>
    <property type="project" value="UniProtKB-KW"/>
</dbReference>
<dbReference type="PATRIC" id="fig|66430.4.peg.4384"/>
<evidence type="ECO:0000256" key="4">
    <source>
        <dbReference type="ARBA" id="ARBA00022825"/>
    </source>
</evidence>
<feature type="domain" description="PDZ" evidence="7">
    <location>
        <begin position="117"/>
        <end position="186"/>
    </location>
</feature>
<reference evidence="8 9" key="1">
    <citation type="submission" date="2015-06" db="EMBL/GenBank/DDBJ databases">
        <title>Recapitulation of the evolution of biosynthetic gene clusters reveals hidden chemical diversity on bacterial genomes.</title>
        <authorList>
            <person name="Cruz-Morales P."/>
            <person name="Martinez-Guerrero C."/>
            <person name="Morales-Escalante M.A."/>
            <person name="Yanez-Guerra L.A."/>
            <person name="Kopp J.F."/>
            <person name="Feldmann J."/>
            <person name="Ramos-Aboites H.E."/>
            <person name="Barona-Gomez F."/>
        </authorList>
    </citation>
    <scope>NUCLEOTIDE SEQUENCE [LARGE SCALE GENOMIC DNA]</scope>
    <source>
        <strain evidence="8 9">ATCC 31245</strain>
    </source>
</reference>
<comment type="similarity">
    <text evidence="1">Belongs to the peptidase S41A family.</text>
</comment>
<evidence type="ECO:0000256" key="2">
    <source>
        <dbReference type="ARBA" id="ARBA00022670"/>
    </source>
</evidence>
<accession>A0A0J7ALB7</accession>
<dbReference type="InterPro" id="IPR004447">
    <property type="entry name" value="Peptidase_S41A"/>
</dbReference>
<evidence type="ECO:0000259" key="7">
    <source>
        <dbReference type="PROSITE" id="PS50106"/>
    </source>
</evidence>
<dbReference type="GO" id="GO:0004175">
    <property type="term" value="F:endopeptidase activity"/>
    <property type="evidence" value="ECO:0007669"/>
    <property type="project" value="TreeGrafter"/>
</dbReference>
<dbReference type="PANTHER" id="PTHR32060:SF30">
    <property type="entry name" value="CARBOXY-TERMINAL PROCESSING PROTEASE CTPA"/>
    <property type="match status" value="1"/>
</dbReference>
<dbReference type="Pfam" id="PF03572">
    <property type="entry name" value="Peptidase_S41"/>
    <property type="match status" value="1"/>
</dbReference>
<dbReference type="InterPro" id="IPR001478">
    <property type="entry name" value="PDZ"/>
</dbReference>
<feature type="signal peptide" evidence="6">
    <location>
        <begin position="1"/>
        <end position="31"/>
    </location>
</feature>
<dbReference type="Proteomes" id="UP000035932">
    <property type="component" value="Unassembled WGS sequence"/>
</dbReference>
<dbReference type="GO" id="GO:0007165">
    <property type="term" value="P:signal transduction"/>
    <property type="evidence" value="ECO:0007669"/>
    <property type="project" value="TreeGrafter"/>
</dbReference>
<dbReference type="CDD" id="cd07560">
    <property type="entry name" value="Peptidase_S41_CPP"/>
    <property type="match status" value="1"/>
</dbReference>
<dbReference type="SMART" id="SM00228">
    <property type="entry name" value="PDZ"/>
    <property type="match status" value="1"/>
</dbReference>
<dbReference type="InterPro" id="IPR036034">
    <property type="entry name" value="PDZ_sf"/>
</dbReference>
<dbReference type="EMBL" id="LFML01000037">
    <property type="protein sequence ID" value="KMO97951.1"/>
    <property type="molecule type" value="Genomic_DNA"/>
</dbReference>
<dbReference type="AlphaFoldDB" id="A0A0J7ALB7"/>
<gene>
    <name evidence="8" type="ORF">ACS04_10010</name>
</gene>
<dbReference type="GO" id="GO:0030288">
    <property type="term" value="C:outer membrane-bounded periplasmic space"/>
    <property type="evidence" value="ECO:0007669"/>
    <property type="project" value="TreeGrafter"/>
</dbReference>
<dbReference type="OrthoDB" id="9812068at2"/>
<dbReference type="PROSITE" id="PS50106">
    <property type="entry name" value="PDZ"/>
    <property type="match status" value="1"/>
</dbReference>
<evidence type="ECO:0000256" key="5">
    <source>
        <dbReference type="SAM" id="MobiDB-lite"/>
    </source>
</evidence>
<feature type="region of interest" description="Disordered" evidence="5">
    <location>
        <begin position="52"/>
        <end position="71"/>
    </location>
</feature>
<dbReference type="PANTHER" id="PTHR32060">
    <property type="entry name" value="TAIL-SPECIFIC PROTEASE"/>
    <property type="match status" value="1"/>
</dbReference>
<evidence type="ECO:0000256" key="6">
    <source>
        <dbReference type="SAM" id="SignalP"/>
    </source>
</evidence>
<proteinExistence type="inferred from homology"/>
<dbReference type="Pfam" id="PF17820">
    <property type="entry name" value="PDZ_6"/>
    <property type="match status" value="1"/>
</dbReference>
<dbReference type="SUPFAM" id="SSF50156">
    <property type="entry name" value="PDZ domain-like"/>
    <property type="match status" value="1"/>
</dbReference>
<evidence type="ECO:0000256" key="1">
    <source>
        <dbReference type="ARBA" id="ARBA00009179"/>
    </source>
</evidence>
<comment type="caution">
    <text evidence="8">The sequence shown here is derived from an EMBL/GenBank/DDBJ whole genome shotgun (WGS) entry which is preliminary data.</text>
</comment>
<dbReference type="RefSeq" id="WP_048476196.1">
    <property type="nucleotide sequence ID" value="NZ_JBIRUD010000004.1"/>
</dbReference>
<dbReference type="InterPro" id="IPR005151">
    <property type="entry name" value="Tail-specific_protease"/>
</dbReference>
<dbReference type="SUPFAM" id="SSF52096">
    <property type="entry name" value="ClpP/crotonase"/>
    <property type="match status" value="1"/>
</dbReference>
<keyword evidence="2" id="KW-0645">Protease</keyword>
<dbReference type="CDD" id="cd06782">
    <property type="entry name" value="cpPDZ_CPP-like"/>
    <property type="match status" value="1"/>
</dbReference>
<sequence length="403" mass="40746">MPGLPVFCLRPRDLRRGAVLTLAFIAAVATAAGTGCWDRADAVAAAGGGLAAAGPRDPAAADPGAPAGTASATADREAVARAAAEAVAEGKSGKKAAQEVVSRSGDRWGMVYDKGEYAAFTDDLDGRWTGVGLWIESRPGDRVAVEKVQPDSPAARAGLRAGDRLLSVDGHPVTGLRVCDVVALLRGGAGTPVVLRLTRDGADLTETLHRERLHTEPVTVRELPGPITVIKVASFSRGSGEQVRAAVREAPAGSGIMLDLRGNPGGLVTEAVTAASAFLDGGLVATYDVRGAQRALYASPGGDTARPLVALVDGGTMSAAELVTGALQDRGRAVAVGTRTFGKGSVQMPTPLPDGSVAELTVGTYRTPGGRSLDGSGITPDLAAGDGVEERARTVLGGLGVGP</sequence>